<dbReference type="RefSeq" id="WP_208662482.1">
    <property type="nucleotide sequence ID" value="NZ_CP031775.2"/>
</dbReference>
<proteinExistence type="predicted"/>
<dbReference type="Proteomes" id="UP000321124">
    <property type="component" value="Chromosome"/>
</dbReference>
<dbReference type="Gene3D" id="3.40.190.10">
    <property type="entry name" value="Periplasmic binding protein-like II"/>
    <property type="match status" value="1"/>
</dbReference>
<dbReference type="KEGG" id="sdeo:D0436_09820"/>
<dbReference type="InterPro" id="IPR024370">
    <property type="entry name" value="PBP_domain"/>
</dbReference>
<organism evidence="3 4">
    <name type="scientific">Shewanella decolorationis</name>
    <dbReference type="NCBI Taxonomy" id="256839"/>
    <lineage>
        <taxon>Bacteria</taxon>
        <taxon>Pseudomonadati</taxon>
        <taxon>Pseudomonadota</taxon>
        <taxon>Gammaproteobacteria</taxon>
        <taxon>Alteromonadales</taxon>
        <taxon>Shewanellaceae</taxon>
        <taxon>Shewanella</taxon>
    </lineage>
</organism>
<evidence type="ECO:0000313" key="3">
    <source>
        <dbReference type="EMBL" id="QDZ90737.1"/>
    </source>
</evidence>
<feature type="signal peptide" evidence="1">
    <location>
        <begin position="1"/>
        <end position="28"/>
    </location>
</feature>
<feature type="domain" description="PBP" evidence="2">
    <location>
        <begin position="28"/>
        <end position="136"/>
    </location>
</feature>
<protein>
    <submittedName>
        <fullName evidence="3">Substrate-binding domain-containing protein</fullName>
    </submittedName>
</protein>
<sequence length="145" mass="15542">MNLPKTTKKLLKPVGLSLLLLLSPWVQAEIAVVVHPSNASEITAADISRIYSGKLKTFANDGTIVALDQAEGSPVREAFVKQILNKTESQLKAYWSKLVFSGQGQPPKVVDSSAEILNLVAANPNMIGFVDAAEVTPNVKVVGKF</sequence>
<dbReference type="Pfam" id="PF12849">
    <property type="entry name" value="PBP_like_2"/>
    <property type="match status" value="1"/>
</dbReference>
<dbReference type="AlphaFoldDB" id="A0A5B8QXM5"/>
<keyword evidence="1" id="KW-0732">Signal</keyword>
<dbReference type="EMBL" id="CP031775">
    <property type="protein sequence ID" value="QDZ90737.1"/>
    <property type="molecule type" value="Genomic_DNA"/>
</dbReference>
<evidence type="ECO:0000313" key="4">
    <source>
        <dbReference type="Proteomes" id="UP000321124"/>
    </source>
</evidence>
<gene>
    <name evidence="3" type="ORF">D0436_09820</name>
</gene>
<reference evidence="3 4" key="1">
    <citation type="journal article" date="2019" name="Ecotoxicol. Environ. Saf.">
        <title>Microbial characterization of heavy metal resistant bacterial strains isolated from an electroplating wastewater treatment plant.</title>
        <authorList>
            <person name="Cai X."/>
            <person name="Zheng X."/>
            <person name="Zhang D."/>
            <person name="Iqbal W."/>
            <person name="Liu C."/>
            <person name="Yang B."/>
            <person name="Zhao X."/>
            <person name="Lu X."/>
            <person name="Mao Y."/>
        </authorList>
    </citation>
    <scope>NUCLEOTIDE SEQUENCE [LARGE SCALE GENOMIC DNA]</scope>
    <source>
        <strain evidence="3 4">Ni1-3</strain>
    </source>
</reference>
<feature type="chain" id="PRO_5022936611" evidence="1">
    <location>
        <begin position="29"/>
        <end position="145"/>
    </location>
</feature>
<accession>A0A5B8QXM5</accession>
<name>A0A5B8QXM5_9GAMM</name>
<evidence type="ECO:0000256" key="1">
    <source>
        <dbReference type="SAM" id="SignalP"/>
    </source>
</evidence>
<dbReference type="SUPFAM" id="SSF53850">
    <property type="entry name" value="Periplasmic binding protein-like II"/>
    <property type="match status" value="1"/>
</dbReference>
<evidence type="ECO:0000259" key="2">
    <source>
        <dbReference type="Pfam" id="PF12849"/>
    </source>
</evidence>